<dbReference type="EMBL" id="HBUE01001781">
    <property type="protein sequence ID" value="CAG6443915.1"/>
    <property type="molecule type" value="Transcribed_RNA"/>
</dbReference>
<dbReference type="AlphaFoldDB" id="A0A8D7ZU18"/>
<evidence type="ECO:0000313" key="1">
    <source>
        <dbReference type="EMBL" id="CAG6443920.1"/>
    </source>
</evidence>
<protein>
    <submittedName>
        <fullName evidence="1">(northern house mosquito) hypothetical protein</fullName>
    </submittedName>
</protein>
<dbReference type="EMBL" id="HBUE01001783">
    <property type="protein sequence ID" value="CAG6443918.1"/>
    <property type="molecule type" value="Transcribed_RNA"/>
</dbReference>
<name>A0A8D7ZU18_CULPI</name>
<proteinExistence type="predicted"/>
<sequence length="103" mass="10485">MLQVLVHLGKRWGVMVSVWGRSLAEAELELFDRPESSLLVGLGGGLSAVGGSLGGRFGCAAAAATPSTADSPKIAPPPTTFPLAFGELLQQLPSAAESAVLNL</sequence>
<reference evidence="1" key="1">
    <citation type="submission" date="2021-05" db="EMBL/GenBank/DDBJ databases">
        <authorList>
            <person name="Alioto T."/>
            <person name="Alioto T."/>
            <person name="Gomez Garrido J."/>
        </authorList>
    </citation>
    <scope>NUCLEOTIDE SEQUENCE</scope>
</reference>
<organism evidence="1">
    <name type="scientific">Culex pipiens</name>
    <name type="common">House mosquito</name>
    <dbReference type="NCBI Taxonomy" id="7175"/>
    <lineage>
        <taxon>Eukaryota</taxon>
        <taxon>Metazoa</taxon>
        <taxon>Ecdysozoa</taxon>
        <taxon>Arthropoda</taxon>
        <taxon>Hexapoda</taxon>
        <taxon>Insecta</taxon>
        <taxon>Pterygota</taxon>
        <taxon>Neoptera</taxon>
        <taxon>Endopterygota</taxon>
        <taxon>Diptera</taxon>
        <taxon>Nematocera</taxon>
        <taxon>Culicoidea</taxon>
        <taxon>Culicidae</taxon>
        <taxon>Culicinae</taxon>
        <taxon>Culicini</taxon>
        <taxon>Culex</taxon>
        <taxon>Culex</taxon>
    </lineage>
</organism>
<dbReference type="EMBL" id="HBUE01001782">
    <property type="protein sequence ID" value="CAG6443916.1"/>
    <property type="molecule type" value="Transcribed_RNA"/>
</dbReference>
<dbReference type="EMBL" id="HBUE01001784">
    <property type="protein sequence ID" value="CAG6443920.1"/>
    <property type="molecule type" value="Transcribed_RNA"/>
</dbReference>
<accession>A0A8D7ZU18</accession>